<organism evidence="2">
    <name type="scientific">Akkermansia muciniphila</name>
    <dbReference type="NCBI Taxonomy" id="239935"/>
    <lineage>
        <taxon>Bacteria</taxon>
        <taxon>Pseudomonadati</taxon>
        <taxon>Verrucomicrobiota</taxon>
        <taxon>Verrucomicrobiia</taxon>
        <taxon>Verrucomicrobiales</taxon>
        <taxon>Akkermansiaceae</taxon>
        <taxon>Akkermansia</taxon>
    </lineage>
</organism>
<name>A0A6N2T380_9BACT</name>
<accession>A0A6N2T380</accession>
<keyword evidence="1" id="KW-0812">Transmembrane</keyword>
<protein>
    <submittedName>
        <fullName evidence="2">Uncharacterized protein</fullName>
    </submittedName>
</protein>
<keyword evidence="1" id="KW-0472">Membrane</keyword>
<evidence type="ECO:0000313" key="2">
    <source>
        <dbReference type="EMBL" id="VYS99502.1"/>
    </source>
</evidence>
<reference evidence="2" key="1">
    <citation type="submission" date="2019-11" db="EMBL/GenBank/DDBJ databases">
        <authorList>
            <person name="Feng L."/>
        </authorList>
    </citation>
    <scope>NUCLEOTIDE SEQUENCE</scope>
    <source>
        <strain evidence="2">AMuciniphilaLFYP55</strain>
    </source>
</reference>
<evidence type="ECO:0000256" key="1">
    <source>
        <dbReference type="SAM" id="Phobius"/>
    </source>
</evidence>
<feature type="transmembrane region" description="Helical" evidence="1">
    <location>
        <begin position="76"/>
        <end position="95"/>
    </location>
</feature>
<gene>
    <name evidence="2" type="ORF">AMLFYP55_02406</name>
</gene>
<dbReference type="AlphaFoldDB" id="A0A6N2T380"/>
<dbReference type="EMBL" id="CACRSS010000004">
    <property type="protein sequence ID" value="VYS99502.1"/>
    <property type="molecule type" value="Genomic_DNA"/>
</dbReference>
<keyword evidence="1" id="KW-1133">Transmembrane helix</keyword>
<sequence>MIFPESEKQISMRGRRNPDDTYREISFVNGKNRELYMAPKALDYSQLHDLFSRYAAGENLSRLNREWTLDVNKTRYIPTIIVVLAIIAVLAAIIFQSMN</sequence>
<proteinExistence type="predicted"/>